<feature type="transmembrane region" description="Helical" evidence="8">
    <location>
        <begin position="12"/>
        <end position="34"/>
    </location>
</feature>
<evidence type="ECO:0000259" key="9">
    <source>
        <dbReference type="Pfam" id="PF11984"/>
    </source>
</evidence>
<sequence length="515" mass="57271">MDRSTLQTHSPWLLPIILLAGTGVAVWPSLQVLFSRWQKFDESYSHGFLVLIVCVALSVRKWWIVRPVNGFYPAWLFPLALAAAVYLAGSILLVEAFQQIAMVPLFLGLLLLIWGWRQASAFFLPVGLFIFAIPVWDYLSWPLQLITVAVNQLLLSALGINFTVEGVFVYFPGVGAFEIAHGCSGLRYLLVGLTIATIYAELSYHRLTERVILLIAAALLAMVANWIRVFVIIYVGYESNMTSSLIWEHDYFGWWVFAGTLVPLFVLARYLEHRHVPTAEKSAGTAATESSGGLKAWMSLVPALAFVTLAWAVESSKAAGDYQGSGRHGFELLPSEQWLPLFQGSLGGWQPAIQQPDLESSGVFVERDELQSGQAQPEYYVGLFTYNQQRPGSEVVQYANRLYDADMLIPQQTFAVPAGGDTTLNGLALKYRQSESRVYLAYGYYVESFWQADELRAKLAQLPGIFNNRSDASLLVIGVRCDACDGKASLERLAPLVRERVESRLDERFGAAGTN</sequence>
<evidence type="ECO:0000256" key="4">
    <source>
        <dbReference type="ARBA" id="ARBA00022692"/>
    </source>
</evidence>
<feature type="transmembrane region" description="Helical" evidence="8">
    <location>
        <begin position="153"/>
        <end position="173"/>
    </location>
</feature>
<dbReference type="RefSeq" id="WP_113863702.1">
    <property type="nucleotide sequence ID" value="NZ_QNRO01000021.1"/>
</dbReference>
<evidence type="ECO:0000256" key="1">
    <source>
        <dbReference type="ARBA" id="ARBA00004651"/>
    </source>
</evidence>
<keyword evidence="3" id="KW-0645">Protease</keyword>
<keyword evidence="4 8" id="KW-0812">Transmembrane</keyword>
<keyword evidence="7 8" id="KW-0472">Membrane</keyword>
<dbReference type="Pfam" id="PF11984">
    <property type="entry name" value="DUF3485"/>
    <property type="match status" value="1"/>
</dbReference>
<feature type="transmembrane region" description="Helical" evidence="8">
    <location>
        <begin position="292"/>
        <end position="313"/>
    </location>
</feature>
<comment type="subcellular location">
    <subcellularLocation>
        <location evidence="1">Cell membrane</location>
        <topology evidence="1">Multi-pass membrane protein</topology>
    </subcellularLocation>
</comment>
<evidence type="ECO:0000256" key="3">
    <source>
        <dbReference type="ARBA" id="ARBA00022670"/>
    </source>
</evidence>
<dbReference type="GO" id="GO:0008233">
    <property type="term" value="F:peptidase activity"/>
    <property type="evidence" value="ECO:0007669"/>
    <property type="project" value="UniProtKB-KW"/>
</dbReference>
<dbReference type="GO" id="GO:0006508">
    <property type="term" value="P:proteolysis"/>
    <property type="evidence" value="ECO:0007669"/>
    <property type="project" value="UniProtKB-KW"/>
</dbReference>
<comment type="caution">
    <text evidence="10">The sequence shown here is derived from an EMBL/GenBank/DDBJ whole genome shotgun (WGS) entry which is preliminary data.</text>
</comment>
<evidence type="ECO:0000313" key="11">
    <source>
        <dbReference type="Proteomes" id="UP000252995"/>
    </source>
</evidence>
<dbReference type="AlphaFoldDB" id="A0A366GG05"/>
<feature type="transmembrane region" description="Helical" evidence="8">
    <location>
        <begin position="71"/>
        <end position="93"/>
    </location>
</feature>
<feature type="domain" description="Methanolan biosynthesis EpsI" evidence="9">
    <location>
        <begin position="315"/>
        <end position="478"/>
    </location>
</feature>
<feature type="transmembrane region" description="Helical" evidence="8">
    <location>
        <begin position="122"/>
        <end position="141"/>
    </location>
</feature>
<protein>
    <submittedName>
        <fullName evidence="10">Exosortase</fullName>
    </submittedName>
</protein>
<name>A0A366GG05_9GAMM</name>
<evidence type="ECO:0000256" key="2">
    <source>
        <dbReference type="ARBA" id="ARBA00022475"/>
    </source>
</evidence>
<dbReference type="Pfam" id="PF09721">
    <property type="entry name" value="Exosortase_EpsH"/>
    <property type="match status" value="1"/>
</dbReference>
<dbReference type="InterPro" id="IPR014263">
    <property type="entry name" value="Methanolan_biosynth_EpsI"/>
</dbReference>
<dbReference type="NCBIfam" id="TIGR02602">
    <property type="entry name" value="8TM_EpsH"/>
    <property type="match status" value="1"/>
</dbReference>
<reference evidence="10 11" key="1">
    <citation type="submission" date="2018-06" db="EMBL/GenBank/DDBJ databases">
        <title>Freshwater and sediment microbial communities from various areas in North America, analyzing microbe dynamics in response to fracking.</title>
        <authorList>
            <person name="Lamendella R."/>
        </authorList>
    </citation>
    <scope>NUCLEOTIDE SEQUENCE [LARGE SCALE GENOMIC DNA]</scope>
    <source>
        <strain evidence="10 11">114J</strain>
    </source>
</reference>
<dbReference type="NCBIfam" id="TIGR04178">
    <property type="entry name" value="exo_archaeo"/>
    <property type="match status" value="1"/>
</dbReference>
<feature type="transmembrane region" description="Helical" evidence="8">
    <location>
        <begin position="46"/>
        <end position="65"/>
    </location>
</feature>
<dbReference type="InterPro" id="IPR019127">
    <property type="entry name" value="Exosortase"/>
</dbReference>
<keyword evidence="6 8" id="KW-1133">Transmembrane helix</keyword>
<dbReference type="Proteomes" id="UP000252995">
    <property type="component" value="Unassembled WGS sequence"/>
</dbReference>
<feature type="transmembrane region" description="Helical" evidence="8">
    <location>
        <begin position="211"/>
        <end position="237"/>
    </location>
</feature>
<evidence type="ECO:0000256" key="7">
    <source>
        <dbReference type="ARBA" id="ARBA00023136"/>
    </source>
</evidence>
<dbReference type="InterPro" id="IPR013426">
    <property type="entry name" value="EpsH-like"/>
</dbReference>
<dbReference type="OrthoDB" id="9797363at2"/>
<feature type="transmembrane region" description="Helical" evidence="8">
    <location>
        <begin position="252"/>
        <end position="271"/>
    </location>
</feature>
<dbReference type="EMBL" id="QNRO01000021">
    <property type="protein sequence ID" value="RBP25697.1"/>
    <property type="molecule type" value="Genomic_DNA"/>
</dbReference>
<keyword evidence="2" id="KW-1003">Cell membrane</keyword>
<feature type="transmembrane region" description="Helical" evidence="8">
    <location>
        <begin position="100"/>
        <end position="116"/>
    </location>
</feature>
<evidence type="ECO:0000256" key="6">
    <source>
        <dbReference type="ARBA" id="ARBA00022989"/>
    </source>
</evidence>
<gene>
    <name evidence="10" type="ORF">DET50_12139</name>
</gene>
<proteinExistence type="predicted"/>
<organism evidence="10 11">
    <name type="scientific">Marinobacter pelagius</name>
    <dbReference type="NCBI Taxonomy" id="379482"/>
    <lineage>
        <taxon>Bacteria</taxon>
        <taxon>Pseudomonadati</taxon>
        <taxon>Pseudomonadota</taxon>
        <taxon>Gammaproteobacteria</taxon>
        <taxon>Pseudomonadales</taxon>
        <taxon>Marinobacteraceae</taxon>
        <taxon>Marinobacter</taxon>
    </lineage>
</organism>
<accession>A0A366GG05</accession>
<keyword evidence="5" id="KW-0378">Hydrolase</keyword>
<evidence type="ECO:0000256" key="5">
    <source>
        <dbReference type="ARBA" id="ARBA00022801"/>
    </source>
</evidence>
<dbReference type="InterPro" id="IPR026392">
    <property type="entry name" value="Exo/Archaeosortase_dom"/>
</dbReference>
<evidence type="ECO:0000313" key="10">
    <source>
        <dbReference type="EMBL" id="RBP25697.1"/>
    </source>
</evidence>
<dbReference type="GO" id="GO:0005886">
    <property type="term" value="C:plasma membrane"/>
    <property type="evidence" value="ECO:0007669"/>
    <property type="project" value="UniProtKB-SubCell"/>
</dbReference>
<evidence type="ECO:0000256" key="8">
    <source>
        <dbReference type="SAM" id="Phobius"/>
    </source>
</evidence>